<dbReference type="EMBL" id="JPKZ01000319">
    <property type="protein sequence ID" value="KHN87906.1"/>
    <property type="molecule type" value="Genomic_DNA"/>
</dbReference>
<organism evidence="2 3">
    <name type="scientific">Toxocara canis</name>
    <name type="common">Canine roundworm</name>
    <dbReference type="NCBI Taxonomy" id="6265"/>
    <lineage>
        <taxon>Eukaryota</taxon>
        <taxon>Metazoa</taxon>
        <taxon>Ecdysozoa</taxon>
        <taxon>Nematoda</taxon>
        <taxon>Chromadorea</taxon>
        <taxon>Rhabditida</taxon>
        <taxon>Spirurina</taxon>
        <taxon>Ascaridomorpha</taxon>
        <taxon>Ascaridoidea</taxon>
        <taxon>Toxocaridae</taxon>
        <taxon>Toxocara</taxon>
    </lineage>
</organism>
<dbReference type="Proteomes" id="UP000031036">
    <property type="component" value="Unassembled WGS sequence"/>
</dbReference>
<comment type="caution">
    <text evidence="2">The sequence shown here is derived from an EMBL/GenBank/DDBJ whole genome shotgun (WGS) entry which is preliminary data.</text>
</comment>
<evidence type="ECO:0000256" key="1">
    <source>
        <dbReference type="SAM" id="MobiDB-lite"/>
    </source>
</evidence>
<reference evidence="2 3" key="1">
    <citation type="submission" date="2014-11" db="EMBL/GenBank/DDBJ databases">
        <title>Genetic blueprint of the zoonotic pathogen Toxocara canis.</title>
        <authorList>
            <person name="Zhu X.-Q."/>
            <person name="Korhonen P.K."/>
            <person name="Cai H."/>
            <person name="Young N.D."/>
            <person name="Nejsum P."/>
            <person name="von Samson-Himmelstjerna G."/>
            <person name="Boag P.R."/>
            <person name="Tan P."/>
            <person name="Li Q."/>
            <person name="Min J."/>
            <person name="Yang Y."/>
            <person name="Wang X."/>
            <person name="Fang X."/>
            <person name="Hall R.S."/>
            <person name="Hofmann A."/>
            <person name="Sternberg P.W."/>
            <person name="Jex A.R."/>
            <person name="Gasser R.B."/>
        </authorList>
    </citation>
    <scope>NUCLEOTIDE SEQUENCE [LARGE SCALE GENOMIC DNA]</scope>
    <source>
        <strain evidence="2">PN_DK_2014</strain>
    </source>
</reference>
<dbReference type="AlphaFoldDB" id="A0A0B2VWI6"/>
<gene>
    <name evidence="2" type="ORF">Tcan_18801</name>
</gene>
<evidence type="ECO:0000313" key="3">
    <source>
        <dbReference type="Proteomes" id="UP000031036"/>
    </source>
</evidence>
<feature type="region of interest" description="Disordered" evidence="1">
    <location>
        <begin position="64"/>
        <end position="85"/>
    </location>
</feature>
<proteinExistence type="predicted"/>
<name>A0A0B2VWI6_TOXCA</name>
<sequence length="155" mass="17466">MALPFIGAVARNWCGALIKHETSEDFEGGILTVVGLQLNRPIRTSEGCAEFIESLPYETVPTTSEFTETLPPSDMETAQQRQRRFSRNTSYDATVSYPANRKRSFRQRPFLGRPFEIEPVRKGSMTPHKSYMGSRIDLLSGNSSYFEQNLASFCG</sequence>
<protein>
    <submittedName>
        <fullName evidence="2">Uncharacterized protein</fullName>
    </submittedName>
</protein>
<keyword evidence="3" id="KW-1185">Reference proteome</keyword>
<dbReference type="OrthoDB" id="5855121at2759"/>
<accession>A0A0B2VWI6</accession>
<evidence type="ECO:0000313" key="2">
    <source>
        <dbReference type="EMBL" id="KHN87906.1"/>
    </source>
</evidence>